<evidence type="ECO:0008006" key="3">
    <source>
        <dbReference type="Google" id="ProtNLM"/>
    </source>
</evidence>
<dbReference type="GeneID" id="89997248"/>
<accession>A0ABR0RV91</accession>
<dbReference type="EMBL" id="JAVHJV010000003">
    <property type="protein sequence ID" value="KAK5944517.1"/>
    <property type="molecule type" value="Genomic_DNA"/>
</dbReference>
<dbReference type="SUPFAM" id="SSF52540">
    <property type="entry name" value="P-loop containing nucleoside triphosphate hydrolases"/>
    <property type="match status" value="1"/>
</dbReference>
<reference evidence="1 2" key="1">
    <citation type="journal article" date="2023" name="Res Sq">
        <title>Genomic and morphological characterization of Knufia obscura isolated from the Mars 2020 spacecraft assembly facility.</title>
        <authorList>
            <person name="Chander A.M."/>
            <person name="Teixeira M.M."/>
            <person name="Singh N.K."/>
            <person name="Williams M.P."/>
            <person name="Parker C.W."/>
            <person name="Leo P."/>
            <person name="Stajich J.E."/>
            <person name="Torok T."/>
            <person name="Tighe S."/>
            <person name="Mason C.E."/>
            <person name="Venkateswaran K."/>
        </authorList>
    </citation>
    <scope>NUCLEOTIDE SEQUENCE [LARGE SCALE GENOMIC DNA]</scope>
    <source>
        <strain evidence="1 2">CCFEE 5817</strain>
    </source>
</reference>
<dbReference type="Proteomes" id="UP001334248">
    <property type="component" value="Unassembled WGS sequence"/>
</dbReference>
<dbReference type="InterPro" id="IPR027417">
    <property type="entry name" value="P-loop_NTPase"/>
</dbReference>
<proteinExistence type="predicted"/>
<keyword evidence="2" id="KW-1185">Reference proteome</keyword>
<comment type="caution">
    <text evidence="1">The sequence shown here is derived from an EMBL/GenBank/DDBJ whole genome shotgun (WGS) entry which is preliminary data.</text>
</comment>
<protein>
    <recommendedName>
        <fullName evidence="3">Sulfotransferase</fullName>
    </recommendedName>
</protein>
<dbReference type="PANTHER" id="PTHR48312:SF1">
    <property type="entry name" value="SULFOTRANSFERASE"/>
    <property type="match status" value="1"/>
</dbReference>
<organism evidence="1 2">
    <name type="scientific">Knufia obscura</name>
    <dbReference type="NCBI Taxonomy" id="1635080"/>
    <lineage>
        <taxon>Eukaryota</taxon>
        <taxon>Fungi</taxon>
        <taxon>Dikarya</taxon>
        <taxon>Ascomycota</taxon>
        <taxon>Pezizomycotina</taxon>
        <taxon>Eurotiomycetes</taxon>
        <taxon>Chaetothyriomycetidae</taxon>
        <taxon>Chaetothyriales</taxon>
        <taxon>Trichomeriaceae</taxon>
        <taxon>Knufia</taxon>
    </lineage>
</organism>
<dbReference type="RefSeq" id="XP_064732607.1">
    <property type="nucleotide sequence ID" value="XM_064872227.1"/>
</dbReference>
<evidence type="ECO:0000313" key="2">
    <source>
        <dbReference type="Proteomes" id="UP001334248"/>
    </source>
</evidence>
<evidence type="ECO:0000313" key="1">
    <source>
        <dbReference type="EMBL" id="KAK5944517.1"/>
    </source>
</evidence>
<gene>
    <name evidence="1" type="ORF">PMZ80_003799</name>
</gene>
<name>A0ABR0RV91_9EURO</name>
<dbReference type="PANTHER" id="PTHR48312">
    <property type="match status" value="1"/>
</dbReference>
<sequence>MAMEQTSGTTTRPVYVIDSPRTCSQVFGKLWMAHPQLEHIFMSMMGPSIYGPESLWRGRKASDKIQESYTDLMETANASGTGMFQPTTYQDGAAKIEESVKDILEKGKTPWIKDHSMCIVPPPITTKWLSLTPQPPSLLANPTAFTTPFLDSVTPIFLIRHPTLSIPSFYRKQRDILHNAATDASFRILTSLEWTRLVFDSYLRRRGLPVSVSEDPDVTAYPAEQVPLLIESVDLIYHTQAVAERVCDYVGIDKGGVQYEWEPTPEEEWPPSALARAFFQDMLESTGIQRAEKPAEMGIDLDRLTAEWTEEFDEETARTLRGLVEREIPNYEYLRRFKWVV</sequence>